<comment type="caution">
    <text evidence="7">The sequence shown here is derived from an EMBL/GenBank/DDBJ whole genome shotgun (WGS) entry which is preliminary data.</text>
</comment>
<dbReference type="GO" id="GO:0031012">
    <property type="term" value="C:extracellular matrix"/>
    <property type="evidence" value="ECO:0007669"/>
    <property type="project" value="InterPro"/>
</dbReference>
<evidence type="ECO:0000313" key="7">
    <source>
        <dbReference type="EMBL" id="PJA33198.1"/>
    </source>
</evidence>
<dbReference type="EMBL" id="PFXF01000004">
    <property type="protein sequence ID" value="PJA33198.1"/>
    <property type="molecule type" value="Genomic_DNA"/>
</dbReference>
<evidence type="ECO:0000256" key="5">
    <source>
        <dbReference type="SAM" id="Coils"/>
    </source>
</evidence>
<reference evidence="8" key="1">
    <citation type="submission" date="2017-09" db="EMBL/GenBank/DDBJ databases">
        <title>Depth-based differentiation of microbial function through sediment-hosted aquifers and enrichment of novel symbionts in the deep terrestrial subsurface.</title>
        <authorList>
            <person name="Probst A.J."/>
            <person name="Ladd B."/>
            <person name="Jarett J.K."/>
            <person name="Geller-Mcgrath D.E."/>
            <person name="Sieber C.M.K."/>
            <person name="Emerson J.B."/>
            <person name="Anantharaman K."/>
            <person name="Thomas B.C."/>
            <person name="Malmstrom R."/>
            <person name="Stieglmeier M."/>
            <person name="Klingl A."/>
            <person name="Woyke T."/>
            <person name="Ryan C.M."/>
            <person name="Banfield J.F."/>
        </authorList>
    </citation>
    <scope>NUCLEOTIDE SEQUENCE [LARGE SCALE GENOMIC DNA]</scope>
</reference>
<name>A0A2M7WT54_9BACT</name>
<dbReference type="InterPro" id="IPR001818">
    <property type="entry name" value="Pept_M10_metallopeptidase"/>
</dbReference>
<dbReference type="Proteomes" id="UP000230758">
    <property type="component" value="Unassembled WGS sequence"/>
</dbReference>
<proteinExistence type="predicted"/>
<keyword evidence="4" id="KW-0862">Zinc</keyword>
<evidence type="ECO:0000256" key="4">
    <source>
        <dbReference type="ARBA" id="ARBA00022833"/>
    </source>
</evidence>
<evidence type="ECO:0000256" key="3">
    <source>
        <dbReference type="ARBA" id="ARBA00022801"/>
    </source>
</evidence>
<dbReference type="SUPFAM" id="SSF55486">
    <property type="entry name" value="Metalloproteases ('zincins'), catalytic domain"/>
    <property type="match status" value="1"/>
</dbReference>
<gene>
    <name evidence="7" type="ORF">CO185_00245</name>
</gene>
<dbReference type="GO" id="GO:0006508">
    <property type="term" value="P:proteolysis"/>
    <property type="evidence" value="ECO:0007669"/>
    <property type="project" value="UniProtKB-KW"/>
</dbReference>
<protein>
    <recommendedName>
        <fullName evidence="6">Peptidase M10 metallopeptidase domain-containing protein</fullName>
    </recommendedName>
</protein>
<evidence type="ECO:0000313" key="8">
    <source>
        <dbReference type="Proteomes" id="UP000230758"/>
    </source>
</evidence>
<evidence type="ECO:0000256" key="1">
    <source>
        <dbReference type="ARBA" id="ARBA00022670"/>
    </source>
</evidence>
<dbReference type="Gene3D" id="3.40.390.10">
    <property type="entry name" value="Collagenase (Catalytic Domain)"/>
    <property type="match status" value="1"/>
</dbReference>
<sequence>MLKKVIQAFVFTAIFLIAFLATEYILSIFQPASCEKPITYTLGSFDKRFGISQSNFLSAMASAEAIWEKPLGKELFTYTPEAGEIAVNLVYDYRQEVTKTLSNLEGVVKTDQATYNELQARYLSLKTEYETAKGVYSSLVESFNEKSSVYEDHVEAWNRSKRNSQEQFDKLEEERISLEFDLKKLKTLEGQLNTVTDEINSLVETLNHIAQSLNLKVEKFNTIGASRGESFTGGLYTQSEDGRSIDIYEFSSQDKLVRILAHELGHALGLEHLDDTEAIMYYLNKGEAGVLTKADLAALQALCYNGDIKN</sequence>
<keyword evidence="1" id="KW-0645">Protease</keyword>
<organism evidence="7 8">
    <name type="scientific">Candidatus Zambryskibacteria bacterium CG_4_9_14_3_um_filter_42_15</name>
    <dbReference type="NCBI Taxonomy" id="1975112"/>
    <lineage>
        <taxon>Bacteria</taxon>
        <taxon>Candidatus Zambryskiibacteriota</taxon>
    </lineage>
</organism>
<feature type="coiled-coil region" evidence="5">
    <location>
        <begin position="154"/>
        <end position="205"/>
    </location>
</feature>
<dbReference type="AlphaFoldDB" id="A0A2M7WT54"/>
<evidence type="ECO:0000259" key="6">
    <source>
        <dbReference type="Pfam" id="PF00413"/>
    </source>
</evidence>
<keyword evidence="3" id="KW-0378">Hydrolase</keyword>
<dbReference type="GO" id="GO:0008270">
    <property type="term" value="F:zinc ion binding"/>
    <property type="evidence" value="ECO:0007669"/>
    <property type="project" value="InterPro"/>
</dbReference>
<dbReference type="GO" id="GO:0004222">
    <property type="term" value="F:metalloendopeptidase activity"/>
    <property type="evidence" value="ECO:0007669"/>
    <property type="project" value="InterPro"/>
</dbReference>
<dbReference type="InterPro" id="IPR024079">
    <property type="entry name" value="MetalloPept_cat_dom_sf"/>
</dbReference>
<evidence type="ECO:0000256" key="2">
    <source>
        <dbReference type="ARBA" id="ARBA00022723"/>
    </source>
</evidence>
<keyword evidence="2" id="KW-0479">Metal-binding</keyword>
<dbReference type="Pfam" id="PF00413">
    <property type="entry name" value="Peptidase_M10"/>
    <property type="match status" value="1"/>
</dbReference>
<feature type="domain" description="Peptidase M10 metallopeptidase" evidence="6">
    <location>
        <begin position="163"/>
        <end position="302"/>
    </location>
</feature>
<accession>A0A2M7WT54</accession>
<keyword evidence="5" id="KW-0175">Coiled coil</keyword>